<dbReference type="AlphaFoldDB" id="A0AAD7NKL6"/>
<reference evidence="1" key="1">
    <citation type="submission" date="2023-03" db="EMBL/GenBank/DDBJ databases">
        <title>Massive genome expansion in bonnet fungi (Mycena s.s.) driven by repeated elements and novel gene families across ecological guilds.</title>
        <authorList>
            <consortium name="Lawrence Berkeley National Laboratory"/>
            <person name="Harder C.B."/>
            <person name="Miyauchi S."/>
            <person name="Viragh M."/>
            <person name="Kuo A."/>
            <person name="Thoen E."/>
            <person name="Andreopoulos B."/>
            <person name="Lu D."/>
            <person name="Skrede I."/>
            <person name="Drula E."/>
            <person name="Henrissat B."/>
            <person name="Morin E."/>
            <person name="Kohler A."/>
            <person name="Barry K."/>
            <person name="LaButti K."/>
            <person name="Morin E."/>
            <person name="Salamov A."/>
            <person name="Lipzen A."/>
            <person name="Mereny Z."/>
            <person name="Hegedus B."/>
            <person name="Baldrian P."/>
            <person name="Stursova M."/>
            <person name="Weitz H."/>
            <person name="Taylor A."/>
            <person name="Grigoriev I.V."/>
            <person name="Nagy L.G."/>
            <person name="Martin F."/>
            <person name="Kauserud H."/>
        </authorList>
    </citation>
    <scope>NUCLEOTIDE SEQUENCE</scope>
    <source>
        <strain evidence="1">CBHHK182m</strain>
    </source>
</reference>
<name>A0AAD7NKL6_9AGAR</name>
<evidence type="ECO:0000313" key="1">
    <source>
        <dbReference type="EMBL" id="KAJ7764347.1"/>
    </source>
</evidence>
<keyword evidence="2" id="KW-1185">Reference proteome</keyword>
<gene>
    <name evidence="1" type="ORF">B0H16DRAFT_1310894</name>
</gene>
<protein>
    <submittedName>
        <fullName evidence="1">Uncharacterized protein</fullName>
    </submittedName>
</protein>
<dbReference type="Proteomes" id="UP001215598">
    <property type="component" value="Unassembled WGS sequence"/>
</dbReference>
<sequence>MHRYTGVSANIGSSPVGLKWDAVDHSCAFDATFTVLINIWKEEPVQWTCNYNLLGGLMAYFSSTLEDLNMDILTLEQARDKMRYEMRLCTPQNFPYGVTGTSIDKIMSTLLPVDRTYASGNRICNICGYSDPELRHLFNPYICAIPSAAQAANHPSGIPVSTWLTDHLRRGYARCPRCALNGDHNRLSVAYNVTTTPDLLVLALDRPGLEFSSTITLDVNGTMRVLKLRGIIYGGDHHFTSRYISLSGSVWFHDGITTGRSCIYEGLLSDLTNSYMTSARGKQAINLIYARLN</sequence>
<dbReference type="EMBL" id="JARKIB010000028">
    <property type="protein sequence ID" value="KAJ7764347.1"/>
    <property type="molecule type" value="Genomic_DNA"/>
</dbReference>
<organism evidence="1 2">
    <name type="scientific">Mycena metata</name>
    <dbReference type="NCBI Taxonomy" id="1033252"/>
    <lineage>
        <taxon>Eukaryota</taxon>
        <taxon>Fungi</taxon>
        <taxon>Dikarya</taxon>
        <taxon>Basidiomycota</taxon>
        <taxon>Agaricomycotina</taxon>
        <taxon>Agaricomycetes</taxon>
        <taxon>Agaricomycetidae</taxon>
        <taxon>Agaricales</taxon>
        <taxon>Marasmiineae</taxon>
        <taxon>Mycenaceae</taxon>
        <taxon>Mycena</taxon>
    </lineage>
</organism>
<evidence type="ECO:0000313" key="2">
    <source>
        <dbReference type="Proteomes" id="UP001215598"/>
    </source>
</evidence>
<proteinExistence type="predicted"/>
<accession>A0AAD7NKL6</accession>
<comment type="caution">
    <text evidence="1">The sequence shown here is derived from an EMBL/GenBank/DDBJ whole genome shotgun (WGS) entry which is preliminary data.</text>
</comment>